<name>A0A518G9S6_9BACT</name>
<reference evidence="2 3" key="1">
    <citation type="submission" date="2019-02" db="EMBL/GenBank/DDBJ databases">
        <title>Deep-cultivation of Planctomycetes and their phenomic and genomic characterization uncovers novel biology.</title>
        <authorList>
            <person name="Wiegand S."/>
            <person name="Jogler M."/>
            <person name="Boedeker C."/>
            <person name="Pinto D."/>
            <person name="Vollmers J."/>
            <person name="Rivas-Marin E."/>
            <person name="Kohn T."/>
            <person name="Peeters S.H."/>
            <person name="Heuer A."/>
            <person name="Rast P."/>
            <person name="Oberbeckmann S."/>
            <person name="Bunk B."/>
            <person name="Jeske O."/>
            <person name="Meyerdierks A."/>
            <person name="Storesund J.E."/>
            <person name="Kallscheuer N."/>
            <person name="Luecker S."/>
            <person name="Lage O.M."/>
            <person name="Pohl T."/>
            <person name="Merkel B.J."/>
            <person name="Hornburger P."/>
            <person name="Mueller R.-W."/>
            <person name="Bruemmer F."/>
            <person name="Labrenz M."/>
            <person name="Spormann A.M."/>
            <person name="Op den Camp H."/>
            <person name="Overmann J."/>
            <person name="Amann R."/>
            <person name="Jetten M.S.M."/>
            <person name="Mascher T."/>
            <person name="Medema M.H."/>
            <person name="Devos D.P."/>
            <person name="Kaster A.-K."/>
            <person name="Ovreas L."/>
            <person name="Rohde M."/>
            <person name="Galperin M.Y."/>
            <person name="Jogler C."/>
        </authorList>
    </citation>
    <scope>NUCLEOTIDE SEQUENCE [LARGE SCALE GENOMIC DNA]</scope>
    <source>
        <strain evidence="2 3">Q31a</strain>
    </source>
</reference>
<protein>
    <submittedName>
        <fullName evidence="2">Sensory histidine kinase AtoS</fullName>
    </submittedName>
</protein>
<evidence type="ECO:0000313" key="3">
    <source>
        <dbReference type="Proteomes" id="UP000318017"/>
    </source>
</evidence>
<gene>
    <name evidence="2" type="ORF">Q31a_36790</name>
</gene>
<dbReference type="Pfam" id="PF13188">
    <property type="entry name" value="PAS_8"/>
    <property type="match status" value="1"/>
</dbReference>
<keyword evidence="3" id="KW-1185">Reference proteome</keyword>
<dbReference type="RefSeq" id="WP_197355340.1">
    <property type="nucleotide sequence ID" value="NZ_CP036298.1"/>
</dbReference>
<keyword evidence="2" id="KW-0808">Transferase</keyword>
<evidence type="ECO:0000313" key="2">
    <source>
        <dbReference type="EMBL" id="QDV25354.1"/>
    </source>
</evidence>
<dbReference type="EMBL" id="CP036298">
    <property type="protein sequence ID" value="QDV25354.1"/>
    <property type="molecule type" value="Genomic_DNA"/>
</dbReference>
<dbReference type="KEGG" id="ahel:Q31a_36790"/>
<dbReference type="Proteomes" id="UP000318017">
    <property type="component" value="Chromosome"/>
</dbReference>
<accession>A0A518G9S6</accession>
<organism evidence="2 3">
    <name type="scientific">Aureliella helgolandensis</name>
    <dbReference type="NCBI Taxonomy" id="2527968"/>
    <lineage>
        <taxon>Bacteria</taxon>
        <taxon>Pseudomonadati</taxon>
        <taxon>Planctomycetota</taxon>
        <taxon>Planctomycetia</taxon>
        <taxon>Pirellulales</taxon>
        <taxon>Pirellulaceae</taxon>
        <taxon>Aureliella</taxon>
    </lineage>
</organism>
<feature type="domain" description="PAS" evidence="1">
    <location>
        <begin position="9"/>
        <end position="64"/>
    </location>
</feature>
<sequence length="388" mass="42934">MNEAVKTAFFERCFRASADGIVLVLYAEELRIVSANPAACRFLDWENHPCFLAQQSPSELFRRLGVDPRLVESKLAESFDPPNPDSPQNFEYTIRTETMDIDLVVGGFGQEFSAVLHFRPNTQQAYWARLQTASRSAAIAYWSSSFIHEISQPIHVVQNMSDILELHQDNGTLTSSPARNSLAIMQVASQSASNCIADLKRQLIEWESQQQKVDLCDIVKQTLVAAEASLSPTLRIQTGYCSQSVVVTCDALQLQVVLVNLLSVCMHAFTSLRDRGAARDAAVLPLVSLDVKVDGQHGQIEISSDSPILLPPPILSASPAELLPSSTWGSCLSIVHANGGELVQRACPVENGQDAEYVFGFAIRFPLSTRPIDDFKIRRMVRKIWDTE</sequence>
<proteinExistence type="predicted"/>
<evidence type="ECO:0000259" key="1">
    <source>
        <dbReference type="Pfam" id="PF13188"/>
    </source>
</evidence>
<dbReference type="InterPro" id="IPR000014">
    <property type="entry name" value="PAS"/>
</dbReference>
<dbReference type="GO" id="GO:0016301">
    <property type="term" value="F:kinase activity"/>
    <property type="evidence" value="ECO:0007669"/>
    <property type="project" value="UniProtKB-KW"/>
</dbReference>
<keyword evidence="2" id="KW-0418">Kinase</keyword>
<dbReference type="AlphaFoldDB" id="A0A518G9S6"/>